<reference evidence="2" key="1">
    <citation type="journal article" date="2022" name="Int. J. Mol. Sci.">
        <title>Draft Genome of Tanacetum Coccineum: Genomic Comparison of Closely Related Tanacetum-Family Plants.</title>
        <authorList>
            <person name="Yamashiro T."/>
            <person name="Shiraishi A."/>
            <person name="Nakayama K."/>
            <person name="Satake H."/>
        </authorList>
    </citation>
    <scope>NUCLEOTIDE SEQUENCE</scope>
</reference>
<dbReference type="PANTHER" id="PTHR31286:SF99">
    <property type="entry name" value="DUF4283 DOMAIN-CONTAINING PROTEIN"/>
    <property type="match status" value="1"/>
</dbReference>
<dbReference type="InterPro" id="IPR040256">
    <property type="entry name" value="At4g02000-like"/>
</dbReference>
<reference evidence="2" key="2">
    <citation type="submission" date="2022-01" db="EMBL/GenBank/DDBJ databases">
        <authorList>
            <person name="Yamashiro T."/>
            <person name="Shiraishi A."/>
            <person name="Satake H."/>
            <person name="Nakayama K."/>
        </authorList>
    </citation>
    <scope>NUCLEOTIDE SEQUENCE</scope>
</reference>
<dbReference type="SUPFAM" id="SSF56219">
    <property type="entry name" value="DNase I-like"/>
    <property type="match status" value="1"/>
</dbReference>
<gene>
    <name evidence="2" type="ORF">Tco_0989643</name>
</gene>
<evidence type="ECO:0000313" key="2">
    <source>
        <dbReference type="EMBL" id="GJT54589.1"/>
    </source>
</evidence>
<protein>
    <submittedName>
        <fullName evidence="2">Zinc knuckle CX2CX4HX4C containing protein</fullName>
    </submittedName>
</protein>
<accession>A0ABQ5EUE6</accession>
<sequence length="384" mass="43407">MEAVEVSQTLEYRGGQLNAAPVLKVENFTNSSDLHLGEWREVFKAYPNKKGKGWMSIYKQIQERIYYLRTTEAELGIDLDRPLSLNAVLEEGPWMIRNSPIILKKWSVNTCLKNEDMSRIPIWVKLHEVPIQAFEEDGISLIASYLGKLIMLDSYTTTMCKESWGRSSFARCLIEINAEAKFVESITIGIPELEGTNFIKETIRVEYEWKPLRLVNKKCNNKKNAAGIPIPKGVPVAKGFQVGKQFNYQPKSPNSDSSGGGNRGATSSKASSSANELDDEDEVVKNIYDESANLNLKETSRASTSAQTVNMRIDNKTLFYSFVYADNYYIDHRVLRNNLVRHAGLMQNRPWVLLGDFNAALNIEDHSSSSYEPNAAIHDFKECV</sequence>
<dbReference type="PANTHER" id="PTHR31286">
    <property type="entry name" value="GLYCINE-RICH CELL WALL STRUCTURAL PROTEIN 1.8-LIKE"/>
    <property type="match status" value="1"/>
</dbReference>
<comment type="caution">
    <text evidence="2">The sequence shown here is derived from an EMBL/GenBank/DDBJ whole genome shotgun (WGS) entry which is preliminary data.</text>
</comment>
<feature type="region of interest" description="Disordered" evidence="1">
    <location>
        <begin position="248"/>
        <end position="281"/>
    </location>
</feature>
<evidence type="ECO:0000256" key="1">
    <source>
        <dbReference type="SAM" id="MobiDB-lite"/>
    </source>
</evidence>
<proteinExistence type="predicted"/>
<name>A0ABQ5EUE6_9ASTR</name>
<dbReference type="Proteomes" id="UP001151760">
    <property type="component" value="Unassembled WGS sequence"/>
</dbReference>
<organism evidence="2 3">
    <name type="scientific">Tanacetum coccineum</name>
    <dbReference type="NCBI Taxonomy" id="301880"/>
    <lineage>
        <taxon>Eukaryota</taxon>
        <taxon>Viridiplantae</taxon>
        <taxon>Streptophyta</taxon>
        <taxon>Embryophyta</taxon>
        <taxon>Tracheophyta</taxon>
        <taxon>Spermatophyta</taxon>
        <taxon>Magnoliopsida</taxon>
        <taxon>eudicotyledons</taxon>
        <taxon>Gunneridae</taxon>
        <taxon>Pentapetalae</taxon>
        <taxon>asterids</taxon>
        <taxon>campanulids</taxon>
        <taxon>Asterales</taxon>
        <taxon>Asteraceae</taxon>
        <taxon>Asteroideae</taxon>
        <taxon>Anthemideae</taxon>
        <taxon>Anthemidinae</taxon>
        <taxon>Tanacetum</taxon>
    </lineage>
</organism>
<evidence type="ECO:0000313" key="3">
    <source>
        <dbReference type="Proteomes" id="UP001151760"/>
    </source>
</evidence>
<dbReference type="Gene3D" id="3.60.10.10">
    <property type="entry name" value="Endonuclease/exonuclease/phosphatase"/>
    <property type="match status" value="1"/>
</dbReference>
<feature type="compositionally biased region" description="Polar residues" evidence="1">
    <location>
        <begin position="248"/>
        <end position="257"/>
    </location>
</feature>
<dbReference type="InterPro" id="IPR036691">
    <property type="entry name" value="Endo/exonu/phosph_ase_sf"/>
</dbReference>
<dbReference type="EMBL" id="BQNB010016685">
    <property type="protein sequence ID" value="GJT54589.1"/>
    <property type="molecule type" value="Genomic_DNA"/>
</dbReference>
<feature type="compositionally biased region" description="Polar residues" evidence="1">
    <location>
        <begin position="264"/>
        <end position="275"/>
    </location>
</feature>
<keyword evidence="3" id="KW-1185">Reference proteome</keyword>